<comment type="subcellular location">
    <subcellularLocation>
        <location evidence="1 12">Cell outer membrane</location>
        <topology evidence="1 12">Multi-pass membrane protein</topology>
    </subcellularLocation>
</comment>
<evidence type="ECO:0000256" key="5">
    <source>
        <dbReference type="ARBA" id="ARBA00022692"/>
    </source>
</evidence>
<dbReference type="Gene3D" id="2.170.130.10">
    <property type="entry name" value="TonB-dependent receptor, plug domain"/>
    <property type="match status" value="1"/>
</dbReference>
<evidence type="ECO:0000259" key="16">
    <source>
        <dbReference type="Pfam" id="PF07715"/>
    </source>
</evidence>
<dbReference type="InterPro" id="IPR037066">
    <property type="entry name" value="Plug_dom_sf"/>
</dbReference>
<comment type="caution">
    <text evidence="17">The sequence shown here is derived from an EMBL/GenBank/DDBJ whole genome shotgun (WGS) entry which is preliminary data.</text>
</comment>
<dbReference type="SUPFAM" id="SSF56935">
    <property type="entry name" value="Porins"/>
    <property type="match status" value="1"/>
</dbReference>
<evidence type="ECO:0000256" key="10">
    <source>
        <dbReference type="ARBA" id="ARBA00023136"/>
    </source>
</evidence>
<gene>
    <name evidence="17" type="ORF">GOB84_11505</name>
</gene>
<dbReference type="InterPro" id="IPR039426">
    <property type="entry name" value="TonB-dep_rcpt-like"/>
</dbReference>
<sequence>MRISFRQISVSCSIFIGLHALHAEARTSSTAKEADSTAVHHSATQPPAAAAKPTGPKGEAAAPRKASSSGLSTSVLGQFTAAPEEISVRGNMATATGVTNRTPGGGLMPVQTAPRTQSGITRDYIAKQSPTANISSLIAALPGVTFSSQDPLGMTGDHITMRGMNESQIGYLFEGAPLADPINYEPYTSMLVDSENLGSVTVSQGSPDLNAPFYNAVGGQITATEMNPAHKMGGFLDVGGGTHSANKEFIRLETGDIGNSGVRGFVSFSHTSYNNFRGPGGMFRYHVDSKFVKEWGDDNSISAIFSYNRQQATSWRSPTKAQWDQYGIGFAYDPKFTPGDSAYYKLNQSNINSQLVVLPMHFTLADRLKLHVSPYYVHQFGPSLGGENIPASGGYYGTQQYGTLNPGAGTVVNGNILTSSRDPWNQKTGGINASADWNITRSNTFSFGCWYAYTTHEELSDFSPVYPDGQGWSNENIKVNGKILSGYDLNFMQQVNTLFIADTQRLLNDKLTISAGFRVAMVSRQGTNLIPGANPYKMQGNYFEPLPQFSANYQITDKDQIYINGTTSFRAPESVEAYSQIFDPNSAHAVMQPQSLKPEYSIGEEIGYRHHGSFYNFAMSLFNYNMTNHQVTSTGYIPGTNLMVASPINIGGQTSRGVTAELGFRRWHHISPYFSGQFLHSTFDNNFNTGTGVLPTAGKIAVGAPKFTGAIGLNYDDGTYFGNFQLRYVDTQYTTFMNDEKMPAYLTSDITLGYRMKSFGRIKHPQIQLNLMNIGDNHYLSGSSYTSNAQAQKQTNGTVVAGSAPTYLVGGNFAAMVSVSTGF</sequence>
<evidence type="ECO:0000256" key="2">
    <source>
        <dbReference type="ARBA" id="ARBA00022448"/>
    </source>
</evidence>
<evidence type="ECO:0000313" key="18">
    <source>
        <dbReference type="Proteomes" id="UP000615326"/>
    </source>
</evidence>
<evidence type="ECO:0000256" key="11">
    <source>
        <dbReference type="ARBA" id="ARBA00023237"/>
    </source>
</evidence>
<keyword evidence="7" id="KW-0408">Iron</keyword>
<keyword evidence="3 12" id="KW-1134">Transmembrane beta strand</keyword>
<dbReference type="RefSeq" id="WP_173577694.1">
    <property type="nucleotide sequence ID" value="NZ_WOSW01000022.1"/>
</dbReference>
<evidence type="ECO:0000259" key="15">
    <source>
        <dbReference type="Pfam" id="PF00593"/>
    </source>
</evidence>
<feature type="compositionally biased region" description="Low complexity" evidence="14">
    <location>
        <begin position="43"/>
        <end position="63"/>
    </location>
</feature>
<evidence type="ECO:0000256" key="7">
    <source>
        <dbReference type="ARBA" id="ARBA00023004"/>
    </source>
</evidence>
<evidence type="ECO:0000313" key="17">
    <source>
        <dbReference type="EMBL" id="NHO33175.1"/>
    </source>
</evidence>
<dbReference type="PANTHER" id="PTHR32552">
    <property type="entry name" value="FERRICHROME IRON RECEPTOR-RELATED"/>
    <property type="match status" value="1"/>
</dbReference>
<evidence type="ECO:0000256" key="14">
    <source>
        <dbReference type="SAM" id="MobiDB-lite"/>
    </source>
</evidence>
<accession>A0ABX0K9S8</accession>
<feature type="domain" description="TonB-dependent receptor-like beta-barrel" evidence="15">
    <location>
        <begin position="313"/>
        <end position="774"/>
    </location>
</feature>
<dbReference type="InterPro" id="IPR000531">
    <property type="entry name" value="Beta-barrel_TonB"/>
</dbReference>
<name>A0ABX0K9S8_9PROT</name>
<keyword evidence="11 12" id="KW-0998">Cell outer membrane</keyword>
<comment type="similarity">
    <text evidence="12 13">Belongs to the TonB-dependent receptor family.</text>
</comment>
<evidence type="ECO:0000256" key="3">
    <source>
        <dbReference type="ARBA" id="ARBA00022452"/>
    </source>
</evidence>
<dbReference type="Pfam" id="PF00593">
    <property type="entry name" value="TonB_dep_Rec_b-barrel"/>
    <property type="match status" value="1"/>
</dbReference>
<evidence type="ECO:0000256" key="6">
    <source>
        <dbReference type="ARBA" id="ARBA00022729"/>
    </source>
</evidence>
<keyword evidence="10 12" id="KW-0472">Membrane</keyword>
<dbReference type="Proteomes" id="UP000615326">
    <property type="component" value="Unassembled WGS sequence"/>
</dbReference>
<dbReference type="EMBL" id="WOSW01000022">
    <property type="protein sequence ID" value="NHO33175.1"/>
    <property type="molecule type" value="Genomic_DNA"/>
</dbReference>
<evidence type="ECO:0000256" key="9">
    <source>
        <dbReference type="ARBA" id="ARBA00023077"/>
    </source>
</evidence>
<keyword evidence="5 12" id="KW-0812">Transmembrane</keyword>
<keyword evidence="8" id="KW-0406">Ion transport</keyword>
<feature type="region of interest" description="Disordered" evidence="14">
    <location>
        <begin position="29"/>
        <end position="72"/>
    </location>
</feature>
<dbReference type="InterPro" id="IPR012910">
    <property type="entry name" value="Plug_dom"/>
</dbReference>
<keyword evidence="2 12" id="KW-0813">Transport</keyword>
<keyword evidence="9 13" id="KW-0798">TonB box</keyword>
<organism evidence="17 18">
    <name type="scientific">Acetobacter fallax</name>
    <dbReference type="NCBI Taxonomy" id="1737473"/>
    <lineage>
        <taxon>Bacteria</taxon>
        <taxon>Pseudomonadati</taxon>
        <taxon>Pseudomonadota</taxon>
        <taxon>Alphaproteobacteria</taxon>
        <taxon>Acetobacterales</taxon>
        <taxon>Acetobacteraceae</taxon>
        <taxon>Acetobacter</taxon>
    </lineage>
</organism>
<evidence type="ECO:0000256" key="12">
    <source>
        <dbReference type="PROSITE-ProRule" id="PRU01360"/>
    </source>
</evidence>
<proteinExistence type="inferred from homology"/>
<keyword evidence="17" id="KW-0675">Receptor</keyword>
<keyword evidence="6" id="KW-0732">Signal</keyword>
<evidence type="ECO:0000256" key="1">
    <source>
        <dbReference type="ARBA" id="ARBA00004571"/>
    </source>
</evidence>
<dbReference type="InterPro" id="IPR036942">
    <property type="entry name" value="Beta-barrel_TonB_sf"/>
</dbReference>
<keyword evidence="4" id="KW-0410">Iron transport</keyword>
<evidence type="ECO:0000256" key="8">
    <source>
        <dbReference type="ARBA" id="ARBA00023065"/>
    </source>
</evidence>
<reference evidence="17 18" key="1">
    <citation type="journal article" date="2020" name="Int. J. Syst. Evol. Microbiol.">
        <title>Novel acetic acid bacteria from cider fermentations: Acetobacter conturbans sp. nov. and Acetobacter fallax sp. nov.</title>
        <authorList>
            <person name="Sombolestani A.S."/>
            <person name="Cleenwerck I."/>
            <person name="Cnockaert M."/>
            <person name="Borremans W."/>
            <person name="Wieme A.D."/>
            <person name="De Vuyst L."/>
            <person name="Vandamme P."/>
        </authorList>
    </citation>
    <scope>NUCLEOTIDE SEQUENCE [LARGE SCALE GENOMIC DNA]</scope>
    <source>
        <strain evidence="17 18">LMG 1637</strain>
    </source>
</reference>
<evidence type="ECO:0000256" key="4">
    <source>
        <dbReference type="ARBA" id="ARBA00022496"/>
    </source>
</evidence>
<dbReference type="PROSITE" id="PS52016">
    <property type="entry name" value="TONB_DEPENDENT_REC_3"/>
    <property type="match status" value="1"/>
</dbReference>
<protein>
    <submittedName>
        <fullName evidence="17">TonB-dependent receptor</fullName>
    </submittedName>
</protein>
<dbReference type="Gene3D" id="2.40.170.20">
    <property type="entry name" value="TonB-dependent receptor, beta-barrel domain"/>
    <property type="match status" value="1"/>
</dbReference>
<evidence type="ECO:0000256" key="13">
    <source>
        <dbReference type="RuleBase" id="RU003357"/>
    </source>
</evidence>
<dbReference type="PANTHER" id="PTHR32552:SF89">
    <property type="entry name" value="CATECHOLATE SIDEROPHORE RECEPTOR FIU"/>
    <property type="match status" value="1"/>
</dbReference>
<dbReference type="Pfam" id="PF07715">
    <property type="entry name" value="Plug"/>
    <property type="match status" value="1"/>
</dbReference>
<feature type="domain" description="TonB-dependent receptor plug" evidence="16">
    <location>
        <begin position="110"/>
        <end position="208"/>
    </location>
</feature>
<keyword evidence="18" id="KW-1185">Reference proteome</keyword>